<gene>
    <name evidence="1" type="ORF">RF11_14342</name>
</gene>
<dbReference type="AlphaFoldDB" id="A0A0C2MCH8"/>
<dbReference type="Proteomes" id="UP000031668">
    <property type="component" value="Unassembled WGS sequence"/>
</dbReference>
<keyword evidence="2" id="KW-1185">Reference proteome</keyword>
<proteinExistence type="predicted"/>
<evidence type="ECO:0000313" key="1">
    <source>
        <dbReference type="EMBL" id="KII62024.1"/>
    </source>
</evidence>
<dbReference type="EMBL" id="JWZT01005143">
    <property type="protein sequence ID" value="KII62024.1"/>
    <property type="molecule type" value="Genomic_DNA"/>
</dbReference>
<accession>A0A0C2MCH8</accession>
<protein>
    <submittedName>
        <fullName evidence="1">Uncharacterized protein</fullName>
    </submittedName>
</protein>
<sequence length="101" mass="11990">MNINKNTTINFKFRKSVYGTPKHIFMTVHAKMYNQSTHLPLRNETQHYHLEKLQNECKTTFGISFMKKNKSMNLSKDLRFNKEVIAYYGVRDITDTLPNMN</sequence>
<evidence type="ECO:0000313" key="2">
    <source>
        <dbReference type="Proteomes" id="UP000031668"/>
    </source>
</evidence>
<organism evidence="1 2">
    <name type="scientific">Thelohanellus kitauei</name>
    <name type="common">Myxosporean</name>
    <dbReference type="NCBI Taxonomy" id="669202"/>
    <lineage>
        <taxon>Eukaryota</taxon>
        <taxon>Metazoa</taxon>
        <taxon>Cnidaria</taxon>
        <taxon>Myxozoa</taxon>
        <taxon>Myxosporea</taxon>
        <taxon>Bivalvulida</taxon>
        <taxon>Platysporina</taxon>
        <taxon>Myxobolidae</taxon>
        <taxon>Thelohanellus</taxon>
    </lineage>
</organism>
<comment type="caution">
    <text evidence="1">The sequence shown here is derived from an EMBL/GenBank/DDBJ whole genome shotgun (WGS) entry which is preliminary data.</text>
</comment>
<name>A0A0C2MCH8_THEKT</name>
<reference evidence="1 2" key="1">
    <citation type="journal article" date="2014" name="Genome Biol. Evol.">
        <title>The genome of the myxosporean Thelohanellus kitauei shows adaptations to nutrient acquisition within its fish host.</title>
        <authorList>
            <person name="Yang Y."/>
            <person name="Xiong J."/>
            <person name="Zhou Z."/>
            <person name="Huo F."/>
            <person name="Miao W."/>
            <person name="Ran C."/>
            <person name="Liu Y."/>
            <person name="Zhang J."/>
            <person name="Feng J."/>
            <person name="Wang M."/>
            <person name="Wang M."/>
            <person name="Wang L."/>
            <person name="Yao B."/>
        </authorList>
    </citation>
    <scope>NUCLEOTIDE SEQUENCE [LARGE SCALE GENOMIC DNA]</scope>
    <source>
        <strain evidence="1">Wuqing</strain>
    </source>
</reference>